<proteinExistence type="predicted"/>
<dbReference type="Proteomes" id="UP001604336">
    <property type="component" value="Unassembled WGS sequence"/>
</dbReference>
<evidence type="ECO:0000313" key="1">
    <source>
        <dbReference type="EMBL" id="KAL2518249.1"/>
    </source>
</evidence>
<sequence length="175" mass="19779">MESWKVLGDIDQEPNKSRLLRKMRSVYTSPHCDALVVCIVVTRNGLGRMLVDDGSTVNILFGCTFDQMDVDHELTAISEALFGFTGDNLVPLPVLKDLQVVTSIHHLAMKFPMSRKVTEIHRNQTEARAYYMNALRKAAKREDGIQVVMTIHSEPMDVDSKKMNEEMVLDEGLDL</sequence>
<evidence type="ECO:0000313" key="2">
    <source>
        <dbReference type="Proteomes" id="UP001604336"/>
    </source>
</evidence>
<dbReference type="AlphaFoldDB" id="A0ABD1TZT5"/>
<organism evidence="1 2">
    <name type="scientific">Abeliophyllum distichum</name>
    <dbReference type="NCBI Taxonomy" id="126358"/>
    <lineage>
        <taxon>Eukaryota</taxon>
        <taxon>Viridiplantae</taxon>
        <taxon>Streptophyta</taxon>
        <taxon>Embryophyta</taxon>
        <taxon>Tracheophyta</taxon>
        <taxon>Spermatophyta</taxon>
        <taxon>Magnoliopsida</taxon>
        <taxon>eudicotyledons</taxon>
        <taxon>Gunneridae</taxon>
        <taxon>Pentapetalae</taxon>
        <taxon>asterids</taxon>
        <taxon>lamiids</taxon>
        <taxon>Lamiales</taxon>
        <taxon>Oleaceae</taxon>
        <taxon>Forsythieae</taxon>
        <taxon>Abeliophyllum</taxon>
    </lineage>
</organism>
<gene>
    <name evidence="1" type="ORF">Adt_14496</name>
</gene>
<accession>A0ABD1TZT5</accession>
<reference evidence="2" key="1">
    <citation type="submission" date="2024-07" db="EMBL/GenBank/DDBJ databases">
        <title>Two chromosome-level genome assemblies of Korean endemic species Abeliophyllum distichum and Forsythia ovata (Oleaceae).</title>
        <authorList>
            <person name="Jang H."/>
        </authorList>
    </citation>
    <scope>NUCLEOTIDE SEQUENCE [LARGE SCALE GENOMIC DNA]</scope>
</reference>
<comment type="caution">
    <text evidence="1">The sequence shown here is derived from an EMBL/GenBank/DDBJ whole genome shotgun (WGS) entry which is preliminary data.</text>
</comment>
<dbReference type="EMBL" id="JBFOLK010000004">
    <property type="protein sequence ID" value="KAL2518249.1"/>
    <property type="molecule type" value="Genomic_DNA"/>
</dbReference>
<protein>
    <submittedName>
        <fullName evidence="1">Uncharacterized protein</fullName>
    </submittedName>
</protein>
<name>A0ABD1TZT5_9LAMI</name>
<keyword evidence="2" id="KW-1185">Reference proteome</keyword>